<evidence type="ECO:0000256" key="8">
    <source>
        <dbReference type="ARBA" id="ARBA00023170"/>
    </source>
</evidence>
<accession>A0A6P7XKP3</accession>
<dbReference type="SUPFAM" id="SSF81321">
    <property type="entry name" value="Family A G protein-coupled receptor-like"/>
    <property type="match status" value="1"/>
</dbReference>
<dbReference type="InterPro" id="IPR000276">
    <property type="entry name" value="GPCR_Rhodpsn"/>
</dbReference>
<keyword evidence="6 10" id="KW-0297">G-protein coupled receptor</keyword>
<dbReference type="Pfam" id="PF13853">
    <property type="entry name" value="7tm_4"/>
    <property type="match status" value="1"/>
</dbReference>
<keyword evidence="11" id="KW-0716">Sensory transduction</keyword>
<dbReference type="CDD" id="cd13954">
    <property type="entry name" value="7tmA_OR"/>
    <property type="match status" value="1"/>
</dbReference>
<organism evidence="13 14">
    <name type="scientific">Microcaecilia unicolor</name>
    <dbReference type="NCBI Taxonomy" id="1415580"/>
    <lineage>
        <taxon>Eukaryota</taxon>
        <taxon>Metazoa</taxon>
        <taxon>Chordata</taxon>
        <taxon>Craniata</taxon>
        <taxon>Vertebrata</taxon>
        <taxon>Euteleostomi</taxon>
        <taxon>Amphibia</taxon>
        <taxon>Gymnophiona</taxon>
        <taxon>Siphonopidae</taxon>
        <taxon>Microcaecilia</taxon>
    </lineage>
</organism>
<keyword evidence="4 11" id="KW-0552">Olfaction</keyword>
<dbReference type="GO" id="GO:0005886">
    <property type="term" value="C:plasma membrane"/>
    <property type="evidence" value="ECO:0007669"/>
    <property type="project" value="UniProtKB-SubCell"/>
</dbReference>
<dbReference type="Gene3D" id="1.20.1070.10">
    <property type="entry name" value="Rhodopsin 7-helix transmembrane proteins"/>
    <property type="match status" value="1"/>
</dbReference>
<sequence>MGKENKTSVTEFILVGFSDHPDLQLLISVTVVLIFLMSVLGNLMFLMLVSADPHLQKPMYFFLSNLSSLDICNTTISLSTLLHSLLTGNTLISFNLCIVQSYFFLCGIGTEVFLLTAMAYDRYVAICDPLCYVLIMNKRACALLATTSWILGFLVTIPHIVFMSQFSFCESNVINHFFCDIAALMILTCSDLLKIELMIFIEGMLVFITSFGFTLASYISIISTILKIHSAKGRYKAFSTCSSHLTIVTLFYGSLLCVYMRPISTYSSDQGKLFSLMYTTLIPMLNPIIYSLRNEEVKKAFSNFIGLNH</sequence>
<feature type="transmembrane region" description="Helical" evidence="11">
    <location>
        <begin position="205"/>
        <end position="225"/>
    </location>
</feature>
<evidence type="ECO:0000256" key="5">
    <source>
        <dbReference type="ARBA" id="ARBA00022989"/>
    </source>
</evidence>
<dbReference type="RefSeq" id="XP_030050874.1">
    <property type="nucleotide sequence ID" value="XM_030195014.1"/>
</dbReference>
<evidence type="ECO:0000256" key="2">
    <source>
        <dbReference type="ARBA" id="ARBA00022475"/>
    </source>
</evidence>
<evidence type="ECO:0000256" key="9">
    <source>
        <dbReference type="ARBA" id="ARBA00023224"/>
    </source>
</evidence>
<dbReference type="InterPro" id="IPR050516">
    <property type="entry name" value="Olfactory_GPCR"/>
</dbReference>
<dbReference type="PRINTS" id="PR00245">
    <property type="entry name" value="OLFACTORYR"/>
</dbReference>
<dbReference type="InterPro" id="IPR017452">
    <property type="entry name" value="GPCR_Rhodpsn_7TM"/>
</dbReference>
<evidence type="ECO:0000256" key="10">
    <source>
        <dbReference type="RuleBase" id="RU000688"/>
    </source>
</evidence>
<keyword evidence="2 11" id="KW-1003">Cell membrane</keyword>
<evidence type="ECO:0000313" key="14">
    <source>
        <dbReference type="RefSeq" id="XP_030050874.1"/>
    </source>
</evidence>
<dbReference type="PANTHER" id="PTHR26452">
    <property type="entry name" value="OLFACTORY RECEPTOR"/>
    <property type="match status" value="1"/>
</dbReference>
<dbReference type="GO" id="GO:0004930">
    <property type="term" value="F:G protein-coupled receptor activity"/>
    <property type="evidence" value="ECO:0007669"/>
    <property type="project" value="UniProtKB-KW"/>
</dbReference>
<feature type="transmembrane region" description="Helical" evidence="11">
    <location>
        <begin position="237"/>
        <end position="261"/>
    </location>
</feature>
<feature type="transmembrane region" description="Helical" evidence="11">
    <location>
        <begin position="102"/>
        <end position="120"/>
    </location>
</feature>
<keyword evidence="13" id="KW-1185">Reference proteome</keyword>
<dbReference type="PROSITE" id="PS00237">
    <property type="entry name" value="G_PROTEIN_RECEP_F1_1"/>
    <property type="match status" value="1"/>
</dbReference>
<dbReference type="GO" id="GO:0004984">
    <property type="term" value="F:olfactory receptor activity"/>
    <property type="evidence" value="ECO:0007669"/>
    <property type="project" value="InterPro"/>
</dbReference>
<keyword evidence="7 11" id="KW-0472">Membrane</keyword>
<keyword evidence="9 10" id="KW-0807">Transducer</keyword>
<protein>
    <recommendedName>
        <fullName evidence="11">Olfactory receptor</fullName>
    </recommendedName>
</protein>
<feature type="domain" description="G-protein coupled receptors family 1 profile" evidence="12">
    <location>
        <begin position="41"/>
        <end position="290"/>
    </location>
</feature>
<dbReference type="InParanoid" id="A0A6P7XKP3"/>
<comment type="similarity">
    <text evidence="10">Belongs to the G-protein coupled receptor 1 family.</text>
</comment>
<dbReference type="FunFam" id="1.20.1070.10:FF:000015">
    <property type="entry name" value="Olfactory receptor"/>
    <property type="match status" value="1"/>
</dbReference>
<evidence type="ECO:0000256" key="7">
    <source>
        <dbReference type="ARBA" id="ARBA00023136"/>
    </source>
</evidence>
<evidence type="ECO:0000256" key="6">
    <source>
        <dbReference type="ARBA" id="ARBA00023040"/>
    </source>
</evidence>
<dbReference type="PRINTS" id="PR00237">
    <property type="entry name" value="GPCRRHODOPSN"/>
</dbReference>
<name>A0A6P7XKP3_9AMPH</name>
<evidence type="ECO:0000256" key="3">
    <source>
        <dbReference type="ARBA" id="ARBA00022692"/>
    </source>
</evidence>
<dbReference type="Proteomes" id="UP000515156">
    <property type="component" value="Chromosome 3"/>
</dbReference>
<reference evidence="14" key="1">
    <citation type="submission" date="2025-08" db="UniProtKB">
        <authorList>
            <consortium name="RefSeq"/>
        </authorList>
    </citation>
    <scope>IDENTIFICATION</scope>
</reference>
<evidence type="ECO:0000256" key="11">
    <source>
        <dbReference type="RuleBase" id="RU363047"/>
    </source>
</evidence>
<keyword evidence="5 11" id="KW-1133">Transmembrane helix</keyword>
<dbReference type="GeneID" id="115464653"/>
<evidence type="ECO:0000259" key="12">
    <source>
        <dbReference type="PROSITE" id="PS50262"/>
    </source>
</evidence>
<evidence type="ECO:0000313" key="13">
    <source>
        <dbReference type="Proteomes" id="UP000515156"/>
    </source>
</evidence>
<keyword evidence="8 10" id="KW-0675">Receptor</keyword>
<evidence type="ECO:0000256" key="4">
    <source>
        <dbReference type="ARBA" id="ARBA00022725"/>
    </source>
</evidence>
<dbReference type="OrthoDB" id="6144223at2759"/>
<dbReference type="KEGG" id="muo:115464653"/>
<feature type="transmembrane region" description="Helical" evidence="11">
    <location>
        <begin position="25"/>
        <end position="48"/>
    </location>
</feature>
<feature type="transmembrane region" description="Helical" evidence="11">
    <location>
        <begin position="60"/>
        <end position="82"/>
    </location>
</feature>
<comment type="subcellular location">
    <subcellularLocation>
        <location evidence="1 11">Cell membrane</location>
        <topology evidence="1 11">Multi-pass membrane protein</topology>
    </subcellularLocation>
</comment>
<keyword evidence="3 10" id="KW-0812">Transmembrane</keyword>
<dbReference type="InterPro" id="IPR000725">
    <property type="entry name" value="Olfact_rcpt"/>
</dbReference>
<evidence type="ECO:0000256" key="1">
    <source>
        <dbReference type="ARBA" id="ARBA00004651"/>
    </source>
</evidence>
<dbReference type="FunCoup" id="A0A6P7XKP3">
    <property type="interactions" value="856"/>
</dbReference>
<dbReference type="AlphaFoldDB" id="A0A6P7XKP3"/>
<gene>
    <name evidence="14" type="primary">LOC115464653</name>
</gene>
<feature type="transmembrane region" description="Helical" evidence="11">
    <location>
        <begin position="273"/>
        <end position="292"/>
    </location>
</feature>
<dbReference type="PROSITE" id="PS50262">
    <property type="entry name" value="G_PROTEIN_RECEP_F1_2"/>
    <property type="match status" value="1"/>
</dbReference>
<proteinExistence type="inferred from homology"/>
<feature type="transmembrane region" description="Helical" evidence="11">
    <location>
        <begin position="141"/>
        <end position="161"/>
    </location>
</feature>